<proteinExistence type="predicted"/>
<name>Q7NQL6_CHRVO</name>
<organism evidence="2 3">
    <name type="scientific">Chromobacterium violaceum (strain ATCC 12472 / DSM 30191 / JCM 1249 / CCUG 213 / NBRC 12614 / NCIMB 9131 / NCTC 9757 / MK)</name>
    <dbReference type="NCBI Taxonomy" id="243365"/>
    <lineage>
        <taxon>Bacteria</taxon>
        <taxon>Pseudomonadati</taxon>
        <taxon>Pseudomonadota</taxon>
        <taxon>Betaproteobacteria</taxon>
        <taxon>Neisseriales</taxon>
        <taxon>Chromobacteriaceae</taxon>
        <taxon>Chromobacterium</taxon>
    </lineage>
</organism>
<keyword evidence="3" id="KW-1185">Reference proteome</keyword>
<feature type="compositionally biased region" description="Polar residues" evidence="1">
    <location>
        <begin position="115"/>
        <end position="129"/>
    </location>
</feature>
<dbReference type="AlphaFoldDB" id="Q7NQL6"/>
<dbReference type="HOGENOM" id="CLU_1841569_0_0_4"/>
<reference evidence="2 3" key="1">
    <citation type="journal article" date="2003" name="Proc. Natl. Acad. Sci. U.S.A.">
        <title>The complete genome sequence of Chromobacterium violaceum reveals remarkable and exploitable bacterial adaptability.</title>
        <authorList>
            <person name="Vasconcelos A.T.R."/>
            <person name="de Almeida D.F."/>
            <person name="Almeida F.C."/>
            <person name="de Almeida L.G.P."/>
            <person name="de Almeida R."/>
            <person name="Goncalves J.A.A."/>
            <person name="Andrade E.M."/>
            <person name="Antonio R.V."/>
            <person name="Araripe J."/>
            <person name="de Araujo M.F.F."/>
            <person name="Filho S.A."/>
            <person name="Azevedo V."/>
            <person name="Batista A.J."/>
            <person name="Bataus L.A.M."/>
            <person name="Batista J.S."/>
            <person name="Belo A."/>
            <person name="vander Berg C."/>
            <person name="Blamey J."/>
            <person name="Bogo M."/>
            <person name="Bonato S."/>
            <person name="Bordignon J."/>
            <person name="Brito C.A."/>
            <person name="Brocchi M."/>
            <person name="Burity H.A."/>
            <person name="Camargo A.A."/>
            <person name="Cardoso D.D.P."/>
            <person name="Carneiro N.P."/>
            <person name="Carraro D.M."/>
            <person name="Carvalho C.M.B."/>
            <person name="Cascardo J.C.M."/>
            <person name="Cavada B.S."/>
            <person name="Chueire L.M.O."/>
            <person name="Pasa T.B.C."/>
            <person name="Duran N."/>
            <person name="Fagundes N."/>
            <person name="Falcao C.L."/>
            <person name="Fantinatti F."/>
            <person name="Farias I.P."/>
            <person name="Felipe M.S.S."/>
            <person name="Ferrari L.P."/>
            <person name="Ferro J.A."/>
            <person name="Ferro M.I.T."/>
            <person name="Franco G.R."/>
            <person name="Freitas N.S.A."/>
            <person name="Furlan L.R."/>
            <person name="Gazzinelli R.T."/>
            <person name="Gomes E.A."/>
            <person name="Goncalves P.R."/>
            <person name="Grangeiro T.B."/>
            <person name="Grattapaglia D."/>
            <person name="Grisard E.C."/>
            <person name="Guimaraes C.T."/>
            <person name="Hanna E.S."/>
            <person name="Hungria M."/>
            <person name="Jardim S.N."/>
            <person name="Laurino J."/>
            <person name="Leoi L.C.T."/>
            <person name="Fassarella L."/>
            <person name="Lima A."/>
            <person name="Loureiro M.F."/>
            <person name="Lyra M.C.P."/>
            <person name="Macedo M."/>
            <person name="Madeira H.M.F."/>
            <person name="Manfio G.P."/>
            <person name="Maranhao A.Q."/>
            <person name="Martins W.S."/>
            <person name="di Mauro S.M.Z."/>
            <person name="de Medeiros S.R.B."/>
            <person name="Meissner R.D.V."/>
            <person name="Menck C.F.M."/>
            <person name="Moreira M.A.M."/>
            <person name="Nascimento F.F."/>
            <person name="Nicolas M.F."/>
            <person name="Oliveira J.G."/>
            <person name="Oliveira S.C."/>
            <person name="Paixao R.F.C."/>
            <person name="Parente J.A."/>
            <person name="Pedrosa F.O."/>
            <person name="Pena S.J.D."/>
            <person name="Perreira J.O."/>
            <person name="Perreira M."/>
            <person name="Pinto L.S.R.C."/>
            <person name="Pinto L.S."/>
            <person name="Porto J.I.R."/>
            <person name="Potrich D.P."/>
            <person name="Neto C.E.R."/>
            <person name="Reis A.M.M."/>
            <person name="Rigo L.U."/>
            <person name="Rondinelli E."/>
            <person name="dos Santos E.B.P."/>
            <person name="Santos F.R."/>
            <person name="Schneider M.P.C."/>
            <person name="Seuanez H.N."/>
            <person name="Silva A.M.R."/>
            <person name="da Silva A.L.C."/>
            <person name="Silva D.W."/>
            <person name="Silva R."/>
            <person name="Simoes I.C."/>
            <person name="Simon D."/>
            <person name="Soares C.M.A."/>
            <person name="Soares R.B.A."/>
            <person name="Souza E.M."/>
            <person name="Souza K.R.L."/>
            <person name="Souza R.C."/>
            <person name="Steffens M.B.R."/>
            <person name="Steindel M."/>
            <person name="Teixeira S.R."/>
            <person name="Urmenyi T."/>
            <person name="Vettore A."/>
            <person name="Wassem R."/>
            <person name="Zaha A."/>
            <person name="Simpson A.J.G."/>
        </authorList>
    </citation>
    <scope>NUCLEOTIDE SEQUENCE [LARGE SCALE GENOMIC DNA]</scope>
    <source>
        <strain evidence="3">ATCC 12472 / DSM 30191 / JCM 1249 / NBRC 12614 / NCIMB 9131 / NCTC 9757</strain>
    </source>
</reference>
<sequence>MRQSPANSRIFAAMYNESDVIAAAALRLPRTIACSNGFWSGSSSTSEPQAVSSIGIPKPASARRACQATLLAWWTWTTSGCSSAIQLLSRAAVDNAFRLKSTRNSPFRLAGRRSAGTSPLQARYNSSTCGAMPERKRQV</sequence>
<evidence type="ECO:0000313" key="3">
    <source>
        <dbReference type="Proteomes" id="UP000001424"/>
    </source>
</evidence>
<gene>
    <name evidence="2" type="ordered locus">CV_4121</name>
</gene>
<dbReference type="Proteomes" id="UP000001424">
    <property type="component" value="Chromosome"/>
</dbReference>
<accession>Q7NQL6</accession>
<dbReference type="EMBL" id="AE016825">
    <property type="protein sequence ID" value="AAQ61782.1"/>
    <property type="molecule type" value="Genomic_DNA"/>
</dbReference>
<evidence type="ECO:0000256" key="1">
    <source>
        <dbReference type="SAM" id="MobiDB-lite"/>
    </source>
</evidence>
<protein>
    <submittedName>
        <fullName evidence="2">Uncharacterized protein</fullName>
    </submittedName>
</protein>
<evidence type="ECO:0000313" key="2">
    <source>
        <dbReference type="EMBL" id="AAQ61782.1"/>
    </source>
</evidence>
<dbReference type="KEGG" id="cvi:CV_4121"/>
<feature type="region of interest" description="Disordered" evidence="1">
    <location>
        <begin position="111"/>
        <end position="139"/>
    </location>
</feature>